<feature type="repeat" description="TPR" evidence="3">
    <location>
        <begin position="966"/>
        <end position="999"/>
    </location>
</feature>
<feature type="repeat" description="TPR" evidence="3">
    <location>
        <begin position="364"/>
        <end position="397"/>
    </location>
</feature>
<dbReference type="PANTHER" id="PTHR44943:SF4">
    <property type="entry name" value="TPR REPEAT-CONTAINING PROTEIN MJ0798"/>
    <property type="match status" value="1"/>
</dbReference>
<dbReference type="RefSeq" id="WP_270167088.1">
    <property type="nucleotide sequence ID" value="NZ_CP089391.1"/>
</dbReference>
<dbReference type="EMBL" id="CP089391">
    <property type="protein sequence ID" value="WBL80223.1"/>
    <property type="molecule type" value="Genomic_DNA"/>
</dbReference>
<dbReference type="Pfam" id="PF13432">
    <property type="entry name" value="TPR_16"/>
    <property type="match status" value="4"/>
</dbReference>
<keyword evidence="2 3" id="KW-0802">TPR repeat</keyword>
<dbReference type="Gene3D" id="1.25.40.10">
    <property type="entry name" value="Tetratricopeptide repeat domain"/>
    <property type="match status" value="2"/>
</dbReference>
<gene>
    <name evidence="4" type="ORF">I3J27_07290</name>
</gene>
<dbReference type="InterPro" id="IPR002201">
    <property type="entry name" value="Glyco_trans_9"/>
</dbReference>
<keyword evidence="5" id="KW-1185">Reference proteome</keyword>
<feature type="repeat" description="TPR" evidence="3">
    <location>
        <begin position="432"/>
        <end position="465"/>
    </location>
</feature>
<keyword evidence="1" id="KW-0677">Repeat</keyword>
<dbReference type="SUPFAM" id="SSF53756">
    <property type="entry name" value="UDP-Glycosyltransferase/glycogen phosphorylase"/>
    <property type="match status" value="3"/>
</dbReference>
<dbReference type="Pfam" id="PF01075">
    <property type="entry name" value="Glyco_transf_9"/>
    <property type="match status" value="1"/>
</dbReference>
<evidence type="ECO:0000313" key="4">
    <source>
        <dbReference type="EMBL" id="WBL80223.1"/>
    </source>
</evidence>
<feature type="repeat" description="TPR" evidence="3">
    <location>
        <begin position="932"/>
        <end position="965"/>
    </location>
</feature>
<evidence type="ECO:0000256" key="2">
    <source>
        <dbReference type="ARBA" id="ARBA00022803"/>
    </source>
</evidence>
<name>A0ABY7MRS1_9BRAD</name>
<dbReference type="PANTHER" id="PTHR44943">
    <property type="entry name" value="CELLULOSE SYNTHASE OPERON PROTEIN C"/>
    <property type="match status" value="1"/>
</dbReference>
<dbReference type="InterPro" id="IPR019734">
    <property type="entry name" value="TPR_rpt"/>
</dbReference>
<evidence type="ECO:0000313" key="5">
    <source>
        <dbReference type="Proteomes" id="UP001179614"/>
    </source>
</evidence>
<feature type="repeat" description="TPR" evidence="3">
    <location>
        <begin position="330"/>
        <end position="363"/>
    </location>
</feature>
<accession>A0ABY7MRS1</accession>
<feature type="repeat" description="TPR" evidence="3">
    <location>
        <begin position="864"/>
        <end position="897"/>
    </location>
</feature>
<feature type="repeat" description="TPR" evidence="3">
    <location>
        <begin position="398"/>
        <end position="431"/>
    </location>
</feature>
<dbReference type="PROSITE" id="PS50293">
    <property type="entry name" value="TPR_REGION"/>
    <property type="match status" value="2"/>
</dbReference>
<evidence type="ECO:0000256" key="1">
    <source>
        <dbReference type="ARBA" id="ARBA00022737"/>
    </source>
</evidence>
<dbReference type="Gene3D" id="3.40.50.2000">
    <property type="entry name" value="Glycogen Phosphorylase B"/>
    <property type="match status" value="3"/>
</dbReference>
<dbReference type="InterPro" id="IPR011990">
    <property type="entry name" value="TPR-like_helical_dom_sf"/>
</dbReference>
<organism evidence="4 5">
    <name type="scientific">Bradyrhizobium xenonodulans</name>
    <dbReference type="NCBI Taxonomy" id="2736875"/>
    <lineage>
        <taxon>Bacteria</taxon>
        <taxon>Pseudomonadati</taxon>
        <taxon>Pseudomonadota</taxon>
        <taxon>Alphaproteobacteria</taxon>
        <taxon>Hyphomicrobiales</taxon>
        <taxon>Nitrobacteraceae</taxon>
        <taxon>Bradyrhizobium</taxon>
    </lineage>
</organism>
<proteinExistence type="predicted"/>
<dbReference type="Pfam" id="PF13181">
    <property type="entry name" value="TPR_8"/>
    <property type="match status" value="1"/>
</dbReference>
<dbReference type="SUPFAM" id="SSF48452">
    <property type="entry name" value="TPR-like"/>
    <property type="match status" value="2"/>
</dbReference>
<evidence type="ECO:0000256" key="3">
    <source>
        <dbReference type="PROSITE-ProRule" id="PRU00339"/>
    </source>
</evidence>
<protein>
    <submittedName>
        <fullName evidence="4">Tetratricopeptide repeat protein</fullName>
    </submittedName>
</protein>
<dbReference type="InterPro" id="IPR051685">
    <property type="entry name" value="Ycf3/AcsC/BcsC/TPR_MFPF"/>
</dbReference>
<dbReference type="PROSITE" id="PS50005">
    <property type="entry name" value="TPR"/>
    <property type="match status" value="8"/>
</dbReference>
<reference evidence="4" key="1">
    <citation type="submission" date="2021-12" db="EMBL/GenBank/DDBJ databases">
        <title>Bradyrhizobium xenonodulans sp. nov.</title>
        <authorList>
            <person name="Claassens R."/>
            <person name="Venter S.N."/>
            <person name="Beukes C.W."/>
            <person name="Stepkowski T."/>
            <person name="Steenkamp E.T."/>
        </authorList>
    </citation>
    <scope>NUCLEOTIDE SEQUENCE</scope>
    <source>
        <strain evidence="4">14AB</strain>
    </source>
</reference>
<dbReference type="Proteomes" id="UP001179614">
    <property type="component" value="Chromosome"/>
</dbReference>
<sequence length="1331" mass="147634">MLTGDFERGWQGREARWKAGLGLVERGFACPLWLRDQPLEGKTILLHADEGLGDAIQFARYIPIVAALGAQVILEVPLPVQQLLSGIAGVARCVDRASTGALSFDLHCPLGSLPLAFGTRLDTIPFAQGYLPAPPAARVKAWQDQLDVRLEDGSGRRDRLRVGLVWSGNPDHNNDHNRSMALRTLAPLLDCDVQFVSLQKGVREQDRAFLGERPDIVDLTEQLTDFSETAALMSCLDLVISADTSVVHLAGALGVPVWTMLPFNPDWRWLLSRDDSPWYSSMMLFRQPERGDWAGVVDCVRRELEGLVAAGRPDTRHHQSRASSPAPQDALLAHYLGDQHWQLGRTDEAVLHFQQALKLRPQYLEAATSCGRLLLELGRHAEALDCFNAAVKLNPNSAALYQIRGMCLQEANRLEEAEADYNRSIALDPDLAETHSNLGTLHSKLGRMEQALASLDRALELRPDFTAALSNKAWILLELQRLDEAFATLDRSLAIEPNRAPTIFNFALLQLLTGDLERGWPGREARPSLSTITRGFSSPSWLGDQPIEGKSILLYCDEGLGDSIQFARYVPMVAALGARVILAVQPPIQQLLSGIPGVATCIGDVSGTALAFDLHCALGSLPLAFRTRLDTIPFAQAYLPAPPAERVKAWEDRLGPRNRLRVGLVWSGNPDHKNDSNRSMALRTLAPLLDCDVQFVSLQKGIRDQDRAFLRECPDILDLTEQLKDFTDTAALVSCLDLVISVDTSVVHLTGALGIPVWTMVPFSPDWRWMLNRDDSPWYQSMRLFRQSTRGDWAGVVDSVRRELDGQVSSWRSGARQHQNRALPPISLDAVRSNSLGSLLQQLKRTGEAEPHVQQAPKLDPQILAAANRSGEQLFNLGRYAEALERFNAAEKLNPNSALLYQMRGVCLQEANRFEEAEADYTKSIALDPGLPETHNNLGLLHSRLGRMDQALARFDRALELRPDFTAVLNNKALALVKLQLLDEAFATFHRSLVVDPNHTPTTYNLATLQLLTGDFERGWPGREQRWKLPVGLLDRGFSKPLWLGDLPIEGKTILLHADEGLGDAIQFARYVPMVAALGARVILEVQPPIQRLLAGVSGVANCIGRPSATSLAFDLHCPLGTLPRVFGTRLGTIPFAQAYLPAPPAERVKAWQDQLDVRLEDRTGRRNRLRVGLVWSGNPDHKNDHNRSMALRTLAPLLDCDVQFVSLQKGVRDQDRAFLGERPDIVDLTEQLTDFTDTAALVSCLDVVISVDTSVVHLAGALGVPVWTMLPFSPDWRWMLNRDDSPWYSSMKLFRQDTTREWSGVIAQVHTELRKFVAGWSPAKRMIGAD</sequence>
<feature type="repeat" description="TPR" evidence="3">
    <location>
        <begin position="898"/>
        <end position="931"/>
    </location>
</feature>
<dbReference type="SMART" id="SM00028">
    <property type="entry name" value="TPR"/>
    <property type="match status" value="10"/>
</dbReference>